<evidence type="ECO:0000313" key="2">
    <source>
        <dbReference type="Proteomes" id="UP001306508"/>
    </source>
</evidence>
<dbReference type="Proteomes" id="UP001306508">
    <property type="component" value="Unassembled WGS sequence"/>
</dbReference>
<evidence type="ECO:0000313" key="1">
    <source>
        <dbReference type="EMBL" id="KAK5778380.1"/>
    </source>
</evidence>
<name>A0AAN8A7R5_9SACH</name>
<reference evidence="2" key="1">
    <citation type="submission" date="2023-07" db="EMBL/GenBank/DDBJ databases">
        <title>A draft genome of Kazachstania heterogenica Y-27499.</title>
        <authorList>
            <person name="Donic C."/>
            <person name="Kralova J.S."/>
            <person name="Fidel L."/>
            <person name="Ben-Dor S."/>
            <person name="Jung S."/>
        </authorList>
    </citation>
    <scope>NUCLEOTIDE SEQUENCE [LARGE SCALE GENOMIC DNA]</scope>
    <source>
        <strain evidence="2">Y27499</strain>
    </source>
</reference>
<proteinExistence type="predicted"/>
<keyword evidence="2" id="KW-1185">Reference proteome</keyword>
<accession>A0AAN8A7R5</accession>
<sequence length="59" mass="7371">MSTLKLLNKYYLENVVFYILDYPGDEVKELLWWQRWTTMERLGWLIIDYIEKRQLQSNI</sequence>
<comment type="caution">
    <text evidence="1">The sequence shown here is derived from an EMBL/GenBank/DDBJ whole genome shotgun (WGS) entry which is preliminary data.</text>
</comment>
<dbReference type="EMBL" id="JAWIZZ010000053">
    <property type="protein sequence ID" value="KAK5778380.1"/>
    <property type="molecule type" value="Genomic_DNA"/>
</dbReference>
<gene>
    <name evidence="1" type="ORF">RI543_004042</name>
</gene>
<organism evidence="1 2">
    <name type="scientific">Arxiozyma heterogenica</name>
    <dbReference type="NCBI Taxonomy" id="278026"/>
    <lineage>
        <taxon>Eukaryota</taxon>
        <taxon>Fungi</taxon>
        <taxon>Dikarya</taxon>
        <taxon>Ascomycota</taxon>
        <taxon>Saccharomycotina</taxon>
        <taxon>Saccharomycetes</taxon>
        <taxon>Saccharomycetales</taxon>
        <taxon>Saccharomycetaceae</taxon>
        <taxon>Arxiozyma</taxon>
    </lineage>
</organism>
<dbReference type="AlphaFoldDB" id="A0AAN8A7R5"/>
<protein>
    <submittedName>
        <fullName evidence="1">Uncharacterized protein</fullName>
    </submittedName>
</protein>